<evidence type="ECO:0000256" key="2">
    <source>
        <dbReference type="ARBA" id="ARBA00022692"/>
    </source>
</evidence>
<evidence type="ECO:0000256" key="7">
    <source>
        <dbReference type="SAM" id="Phobius"/>
    </source>
</evidence>
<dbReference type="CTD" id="100001171"/>
<dbReference type="InterPro" id="IPR029723">
    <property type="entry name" value="GPR137"/>
</dbReference>
<evidence type="ECO:0000256" key="6">
    <source>
        <dbReference type="SAM" id="MobiDB-lite"/>
    </source>
</evidence>
<dbReference type="Proteomes" id="UP000265120">
    <property type="component" value="Chromosome 12"/>
</dbReference>
<evidence type="ECO:0000256" key="3">
    <source>
        <dbReference type="ARBA" id="ARBA00022989"/>
    </source>
</evidence>
<dbReference type="PANTHER" id="PTHR15146">
    <property type="entry name" value="INTEGRAL MEMBRANE PROTEIN GPR137"/>
    <property type="match status" value="1"/>
</dbReference>
<feature type="transmembrane region" description="Helical" evidence="7">
    <location>
        <begin position="141"/>
        <end position="163"/>
    </location>
</feature>
<feature type="transmembrane region" description="Helical" evidence="7">
    <location>
        <begin position="183"/>
        <end position="200"/>
    </location>
</feature>
<dbReference type="InParanoid" id="A0A3P8W4L9"/>
<protein>
    <submittedName>
        <fullName evidence="8">G protein-coupled receptor 137Ba</fullName>
    </submittedName>
</protein>
<dbReference type="GO" id="GO:0045779">
    <property type="term" value="P:negative regulation of bone resorption"/>
    <property type="evidence" value="ECO:0007669"/>
    <property type="project" value="Ensembl"/>
</dbReference>
<keyword evidence="4 7" id="KW-0472">Membrane</keyword>
<dbReference type="GeneID" id="103387612"/>
<reference evidence="8" key="2">
    <citation type="submission" date="2025-08" db="UniProtKB">
        <authorList>
            <consortium name="Ensembl"/>
        </authorList>
    </citation>
    <scope>IDENTIFICATION</scope>
</reference>
<feature type="transmembrane region" description="Helical" evidence="7">
    <location>
        <begin position="63"/>
        <end position="83"/>
    </location>
</feature>
<dbReference type="GO" id="GO:1904263">
    <property type="term" value="P:positive regulation of TORC1 signaling"/>
    <property type="evidence" value="ECO:0007669"/>
    <property type="project" value="TreeGrafter"/>
</dbReference>
<name>A0A3P8W4L9_CYNSE</name>
<dbReference type="PANTHER" id="PTHR15146:SF0">
    <property type="entry name" value="INTEGRAL MEMBRANE PROTEIN GPR137B"/>
    <property type="match status" value="1"/>
</dbReference>
<dbReference type="GO" id="GO:0005765">
    <property type="term" value="C:lysosomal membrane"/>
    <property type="evidence" value="ECO:0007669"/>
    <property type="project" value="UniProtKB-SubCell"/>
</dbReference>
<keyword evidence="2 7" id="KW-0812">Transmembrane</keyword>
<reference evidence="8 9" key="1">
    <citation type="journal article" date="2014" name="Nat. Genet.">
        <title>Whole-genome sequence of a flatfish provides insights into ZW sex chromosome evolution and adaptation to a benthic lifestyle.</title>
        <authorList>
            <person name="Chen S."/>
            <person name="Zhang G."/>
            <person name="Shao C."/>
            <person name="Huang Q."/>
            <person name="Liu G."/>
            <person name="Zhang P."/>
            <person name="Song W."/>
            <person name="An N."/>
            <person name="Chalopin D."/>
            <person name="Volff J.N."/>
            <person name="Hong Y."/>
            <person name="Li Q."/>
            <person name="Sha Z."/>
            <person name="Zhou H."/>
            <person name="Xie M."/>
            <person name="Yu Q."/>
            <person name="Liu Y."/>
            <person name="Xiang H."/>
            <person name="Wang N."/>
            <person name="Wu K."/>
            <person name="Yang C."/>
            <person name="Zhou Q."/>
            <person name="Liao X."/>
            <person name="Yang L."/>
            <person name="Hu Q."/>
            <person name="Zhang J."/>
            <person name="Meng L."/>
            <person name="Jin L."/>
            <person name="Tian Y."/>
            <person name="Lian J."/>
            <person name="Yang J."/>
            <person name="Miao G."/>
            <person name="Liu S."/>
            <person name="Liang Z."/>
            <person name="Yan F."/>
            <person name="Li Y."/>
            <person name="Sun B."/>
            <person name="Zhang H."/>
            <person name="Zhang J."/>
            <person name="Zhu Y."/>
            <person name="Du M."/>
            <person name="Zhao Y."/>
            <person name="Schartl M."/>
            <person name="Tang Q."/>
            <person name="Wang J."/>
        </authorList>
    </citation>
    <scope>NUCLEOTIDE SEQUENCE</scope>
</reference>
<dbReference type="GO" id="GO:0045671">
    <property type="term" value="P:negative regulation of osteoclast differentiation"/>
    <property type="evidence" value="ECO:0007669"/>
    <property type="project" value="Ensembl"/>
</dbReference>
<dbReference type="GeneTree" id="ENSGT00940000153986"/>
<dbReference type="Ensembl" id="ENSCSET00000020781.1">
    <property type="protein sequence ID" value="ENSCSEP00000020521.1"/>
    <property type="gene ID" value="ENSCSEG00000013099.1"/>
</dbReference>
<dbReference type="FunCoup" id="A0A3P8W4L9">
    <property type="interactions" value="589"/>
</dbReference>
<keyword evidence="3 7" id="KW-1133">Transmembrane helix</keyword>
<dbReference type="OMA" id="DPQRYDS"/>
<sequence>MEVLDPAPTDQPLPTMSPALSPYVTLGLTVVYTTFYSLLFVFIYTQLWLILRYRHKRFSYQSVFLFLCLLWSALRSLLFSFYFNNFVTANTLSPFPYWLLYCFPVCLQFFTLCLMNLYFAQVVFKAKSKYAPELLRFRLPLFLIFLIISLLFLVVNLVCALQVRTSLADVHTIVLVRVTINDSLFVLCAISLSVCLYKIAKMSLANIYLESKGTSVCQVTVIGAIVILLYSSRACYNLVVLGLSNKKISSFDFDWYNVSDQADLQSTLGDTGYVVFGVVLFVWELLPTSLVVFFFRVRHPDLDRSGSGLPGHVFNSGAYFFDNPRRYDSDDDLAWSVMPQNIQASLAADSYDWGSQSSGIGAYIGDDSYHTPPPPRPPPEELSPY</sequence>
<keyword evidence="9" id="KW-1185">Reference proteome</keyword>
<evidence type="ECO:0000256" key="5">
    <source>
        <dbReference type="ARBA" id="ARBA00023228"/>
    </source>
</evidence>
<keyword evidence="5" id="KW-0458">Lysosome</keyword>
<reference evidence="8" key="3">
    <citation type="submission" date="2025-09" db="UniProtKB">
        <authorList>
            <consortium name="Ensembl"/>
        </authorList>
    </citation>
    <scope>IDENTIFICATION</scope>
</reference>
<feature type="transmembrane region" description="Helical" evidence="7">
    <location>
        <begin position="273"/>
        <end position="295"/>
    </location>
</feature>
<dbReference type="GO" id="GO:0046849">
    <property type="term" value="P:bone remodeling"/>
    <property type="evidence" value="ECO:0007669"/>
    <property type="project" value="Ensembl"/>
</dbReference>
<dbReference type="RefSeq" id="XP_008320559.1">
    <property type="nucleotide sequence ID" value="XM_008322337.2"/>
</dbReference>
<evidence type="ECO:0000313" key="9">
    <source>
        <dbReference type="Proteomes" id="UP000265120"/>
    </source>
</evidence>
<proteinExistence type="predicted"/>
<feature type="transmembrane region" description="Helical" evidence="7">
    <location>
        <begin position="221"/>
        <end position="243"/>
    </location>
</feature>
<comment type="subcellular location">
    <subcellularLocation>
        <location evidence="1">Lysosome membrane</location>
        <topology evidence="1">Multi-pass membrane protein</topology>
    </subcellularLocation>
</comment>
<feature type="compositionally biased region" description="Pro residues" evidence="6">
    <location>
        <begin position="371"/>
        <end position="385"/>
    </location>
</feature>
<feature type="transmembrane region" description="Helical" evidence="7">
    <location>
        <begin position="20"/>
        <end position="51"/>
    </location>
</feature>
<organism evidence="8 9">
    <name type="scientific">Cynoglossus semilaevis</name>
    <name type="common">Tongue sole</name>
    <dbReference type="NCBI Taxonomy" id="244447"/>
    <lineage>
        <taxon>Eukaryota</taxon>
        <taxon>Metazoa</taxon>
        <taxon>Chordata</taxon>
        <taxon>Craniata</taxon>
        <taxon>Vertebrata</taxon>
        <taxon>Euteleostomi</taxon>
        <taxon>Actinopterygii</taxon>
        <taxon>Neopterygii</taxon>
        <taxon>Teleostei</taxon>
        <taxon>Neoteleostei</taxon>
        <taxon>Acanthomorphata</taxon>
        <taxon>Carangaria</taxon>
        <taxon>Pleuronectiformes</taxon>
        <taxon>Pleuronectoidei</taxon>
        <taxon>Cynoglossidae</taxon>
        <taxon>Cynoglossinae</taxon>
        <taxon>Cynoglossus</taxon>
    </lineage>
</organism>
<feature type="region of interest" description="Disordered" evidence="6">
    <location>
        <begin position="364"/>
        <end position="385"/>
    </location>
</feature>
<dbReference type="GO" id="GO:0010506">
    <property type="term" value="P:regulation of autophagy"/>
    <property type="evidence" value="ECO:0007669"/>
    <property type="project" value="Ensembl"/>
</dbReference>
<accession>A0A3P8W4L9</accession>
<feature type="transmembrane region" description="Helical" evidence="7">
    <location>
        <begin position="95"/>
        <end position="120"/>
    </location>
</feature>
<dbReference type="OrthoDB" id="192544at2759"/>
<evidence type="ECO:0000313" key="8">
    <source>
        <dbReference type="Ensembl" id="ENSCSEP00000020521.1"/>
    </source>
</evidence>
<dbReference type="KEGG" id="csem:103387612"/>
<dbReference type="AlphaFoldDB" id="A0A3P8W4L9"/>
<evidence type="ECO:0000256" key="4">
    <source>
        <dbReference type="ARBA" id="ARBA00023136"/>
    </source>
</evidence>
<evidence type="ECO:0000256" key="1">
    <source>
        <dbReference type="ARBA" id="ARBA00004155"/>
    </source>
</evidence>